<name>A0A542CTZ8_AMYCI</name>
<evidence type="ECO:0000313" key="2">
    <source>
        <dbReference type="Proteomes" id="UP000320876"/>
    </source>
</evidence>
<gene>
    <name evidence="1" type="ORF">FB471_6435</name>
</gene>
<dbReference type="AlphaFoldDB" id="A0A542CTZ8"/>
<accession>A0A542CTZ8</accession>
<evidence type="ECO:0000313" key="1">
    <source>
        <dbReference type="EMBL" id="TQI94274.1"/>
    </source>
</evidence>
<comment type="caution">
    <text evidence="1">The sequence shown here is derived from an EMBL/GenBank/DDBJ whole genome shotgun (WGS) entry which is preliminary data.</text>
</comment>
<keyword evidence="2" id="KW-1185">Reference proteome</keyword>
<reference evidence="1 2" key="1">
    <citation type="submission" date="2019-06" db="EMBL/GenBank/DDBJ databases">
        <title>Sequencing the genomes of 1000 actinobacteria strains.</title>
        <authorList>
            <person name="Klenk H.-P."/>
        </authorList>
    </citation>
    <scope>NUCLEOTIDE SEQUENCE [LARGE SCALE GENOMIC DNA]</scope>
    <source>
        <strain evidence="1 2">DSM 45679</strain>
    </source>
</reference>
<sequence>MGAAGAAVLLALRFPAGPRGPCSDLFTLQFAIPSQTGHYLLCGLDAALALAALATGPVDSGFNESYPVVTIRHRPQHPDRADAE</sequence>
<proteinExistence type="predicted"/>
<dbReference type="Proteomes" id="UP000320876">
    <property type="component" value="Unassembled WGS sequence"/>
</dbReference>
<protein>
    <submittedName>
        <fullName evidence="1">Uncharacterized protein</fullName>
    </submittedName>
</protein>
<dbReference type="EMBL" id="VFML01000002">
    <property type="protein sequence ID" value="TQI94274.1"/>
    <property type="molecule type" value="Genomic_DNA"/>
</dbReference>
<organism evidence="1 2">
    <name type="scientific">Amycolatopsis cihanbeyliensis</name>
    <dbReference type="NCBI Taxonomy" id="1128664"/>
    <lineage>
        <taxon>Bacteria</taxon>
        <taxon>Bacillati</taxon>
        <taxon>Actinomycetota</taxon>
        <taxon>Actinomycetes</taxon>
        <taxon>Pseudonocardiales</taxon>
        <taxon>Pseudonocardiaceae</taxon>
        <taxon>Amycolatopsis</taxon>
    </lineage>
</organism>